<evidence type="ECO:0000313" key="2">
    <source>
        <dbReference type="EMBL" id="OIO18035.1"/>
    </source>
</evidence>
<proteinExistence type="predicted"/>
<reference evidence="2 3" key="1">
    <citation type="journal article" date="2016" name="Environ. Microbiol.">
        <title>Genomic resolution of a cold subsurface aquifer community provides metabolic insights for novel microbes adapted to high CO concentrations.</title>
        <authorList>
            <person name="Probst A.J."/>
            <person name="Castelle C.J."/>
            <person name="Singh A."/>
            <person name="Brown C.T."/>
            <person name="Anantharaman K."/>
            <person name="Sharon I."/>
            <person name="Hug L.A."/>
            <person name="Burstein D."/>
            <person name="Emerson J.B."/>
            <person name="Thomas B.C."/>
            <person name="Banfield J.F."/>
        </authorList>
    </citation>
    <scope>NUCLEOTIDE SEQUENCE [LARGE SCALE GENOMIC DNA]</scope>
    <source>
        <strain evidence="2">CG1_02_38_13</strain>
    </source>
</reference>
<sequence length="327" mass="36013">MEFKTKKNLKEKSAFLSMEGFRKHSKKIIVAVGLSILCVNRFDNNIKEYKKFGCATKAKTENVTKGSMIQPGSQLEIDPGAAIPGTESDSGSGLDPDNDELDPTLFTNHSNKKFLDLDMDNPKTDGRDADGGDSLNENEKKSGIKTAGNKDGGSIIPEKEKTSEKITSIQKLKNSIPGLVKSGDVLSVSDLNKYLQENEYLDESGSLNPGSGLSQEQLDELIKYFENDISDYQKVSGWVEKYVDLNKISVDSDDKTGGKIFTVHLNDGSTFVFRTGPDYRRFSFTEGGNAIRTLDGIKNNYANEIGANLTIFGILREILLKKLNLTI</sequence>
<dbReference type="AlphaFoldDB" id="A0A1J4U415"/>
<protein>
    <submittedName>
        <fullName evidence="2">Uncharacterized protein</fullName>
    </submittedName>
</protein>
<dbReference type="Proteomes" id="UP000182465">
    <property type="component" value="Unassembled WGS sequence"/>
</dbReference>
<gene>
    <name evidence="2" type="ORF">AUJ29_00655</name>
</gene>
<name>A0A1J4U415_9BACT</name>
<accession>A0A1J4U415</accession>
<feature type="region of interest" description="Disordered" evidence="1">
    <location>
        <begin position="65"/>
        <end position="163"/>
    </location>
</feature>
<dbReference type="EMBL" id="MNVB01000017">
    <property type="protein sequence ID" value="OIO18035.1"/>
    <property type="molecule type" value="Genomic_DNA"/>
</dbReference>
<organism evidence="2 3">
    <name type="scientific">Candidatus Kuenenbacteria bacterium CG1_02_38_13</name>
    <dbReference type="NCBI Taxonomy" id="1805235"/>
    <lineage>
        <taxon>Bacteria</taxon>
        <taxon>Candidatus Kueneniibacteriota</taxon>
    </lineage>
</organism>
<feature type="compositionally biased region" description="Basic and acidic residues" evidence="1">
    <location>
        <begin position="113"/>
        <end position="130"/>
    </location>
</feature>
<evidence type="ECO:0000313" key="3">
    <source>
        <dbReference type="Proteomes" id="UP000182465"/>
    </source>
</evidence>
<comment type="caution">
    <text evidence="2">The sequence shown here is derived from an EMBL/GenBank/DDBJ whole genome shotgun (WGS) entry which is preliminary data.</text>
</comment>
<evidence type="ECO:0000256" key="1">
    <source>
        <dbReference type="SAM" id="MobiDB-lite"/>
    </source>
</evidence>